<feature type="compositionally biased region" description="Low complexity" evidence="1">
    <location>
        <begin position="429"/>
        <end position="447"/>
    </location>
</feature>
<evidence type="ECO:0000256" key="1">
    <source>
        <dbReference type="SAM" id="MobiDB-lite"/>
    </source>
</evidence>
<evidence type="ECO:0000313" key="2">
    <source>
        <dbReference type="EMBL" id="CCD19686.1"/>
    </source>
</evidence>
<accession>F9WQ59</accession>
<name>F9WQ59_TRYVY</name>
<feature type="compositionally biased region" description="Polar residues" evidence="1">
    <location>
        <begin position="399"/>
        <end position="420"/>
    </location>
</feature>
<feature type="compositionally biased region" description="Basic and acidic residues" evidence="1">
    <location>
        <begin position="382"/>
        <end position="398"/>
    </location>
</feature>
<dbReference type="Proteomes" id="UP000009027">
    <property type="component" value="Unassembled WGS sequence"/>
</dbReference>
<dbReference type="SUPFAM" id="SSF58087">
    <property type="entry name" value="Variant surface glycoprotein (N-terminal domain)"/>
    <property type="match status" value="1"/>
</dbReference>
<dbReference type="VEuPathDB" id="TriTrypDB:TvY486_0023960"/>
<dbReference type="AlphaFoldDB" id="F9WQ59"/>
<protein>
    <submittedName>
        <fullName evidence="2">Uncharacterized protein</fullName>
    </submittedName>
</protein>
<evidence type="ECO:0000313" key="3">
    <source>
        <dbReference type="Proteomes" id="UP000009027"/>
    </source>
</evidence>
<reference evidence="2" key="1">
    <citation type="journal article" date="2012" name="Proc. Natl. Acad. Sci. U.S.A.">
        <title>Antigenic diversity is generated by distinct evolutionary mechanisms in African trypanosome species.</title>
        <authorList>
            <person name="Jackson A.P."/>
            <person name="Berry A."/>
            <person name="Aslett M."/>
            <person name="Allison H.C."/>
            <person name="Burton P."/>
            <person name="Vavrova-Anderson J."/>
            <person name="Brown R."/>
            <person name="Browne H."/>
            <person name="Corton N."/>
            <person name="Hauser H."/>
            <person name="Gamble J."/>
            <person name="Gilderthorp R."/>
            <person name="Marcello L."/>
            <person name="McQuillan J."/>
            <person name="Otto T.D."/>
            <person name="Quail M.A."/>
            <person name="Sanders M.J."/>
            <person name="van Tonder A."/>
            <person name="Ginger M.L."/>
            <person name="Field M.C."/>
            <person name="Barry J.D."/>
            <person name="Hertz-Fowler C."/>
            <person name="Berriman M."/>
        </authorList>
    </citation>
    <scope>NUCLEOTIDE SEQUENCE</scope>
    <source>
        <strain evidence="2">Y486</strain>
    </source>
</reference>
<feature type="region of interest" description="Disordered" evidence="1">
    <location>
        <begin position="375"/>
        <end position="447"/>
    </location>
</feature>
<dbReference type="EMBL" id="CAEX01003919">
    <property type="protein sequence ID" value="CCD19686.1"/>
    <property type="molecule type" value="Genomic_DNA"/>
</dbReference>
<proteinExistence type="predicted"/>
<gene>
    <name evidence="2" type="ORF">TvY486_0023960</name>
</gene>
<sequence length="470" mass="50164">MDNTGGRRGRRGTLWRVVHKGSVKMQRVALSAMLACGLALVLASLPALANSGQGKALSEDKVQVVCKLSALLKKMSLEAKKLGSVATLATGFEASAAEEDMDVMREALGSAARLLRRRAERGEGTRNETQARELAQRIVRLHEAEQQKALAAKLAENVRQRTALTAAAIDSWIKTFAANYQGANEACIVAQGGRGNGKAQALRFNTEDRHAGGCAARAAAVKEQMLPGEKMPEKDNEWEQAVNAAKGSESDMLVGTETDTKCTLTAGTAGNYAGAAEGSKQPWGFFWQLTGSGTASSVELKWSDAHQDAGTDEQKSEDALNEMWLHFKQLKETHRQIINACNGQAKGAPAEAPEQQELCGARNRHMRLAIAKKVMAEDASDEAQRAQRDARIEQEARTQENANTQKGAAQGGTATQQNKQGGHRGPAPQTRTAASESAAQASSCRQQARGAAATLVAFLAGSKNRQHADV</sequence>
<keyword evidence="3" id="KW-1185">Reference proteome</keyword>
<organism evidence="2 3">
    <name type="scientific">Trypanosoma vivax (strain Y486)</name>
    <dbReference type="NCBI Taxonomy" id="1055687"/>
    <lineage>
        <taxon>Eukaryota</taxon>
        <taxon>Discoba</taxon>
        <taxon>Euglenozoa</taxon>
        <taxon>Kinetoplastea</taxon>
        <taxon>Metakinetoplastina</taxon>
        <taxon>Trypanosomatida</taxon>
        <taxon>Trypanosomatidae</taxon>
        <taxon>Trypanosoma</taxon>
        <taxon>Duttonella</taxon>
    </lineage>
</organism>